<dbReference type="PIRSF" id="PIRSF016184">
    <property type="entry name" value="PhzC_PhzF"/>
    <property type="match status" value="1"/>
</dbReference>
<keyword evidence="5" id="KW-1185">Reference proteome</keyword>
<name>A0A1H9CI97_9FLAO</name>
<dbReference type="Pfam" id="PF02567">
    <property type="entry name" value="PhzC-PhzF"/>
    <property type="match status" value="1"/>
</dbReference>
<dbReference type="AlphaFoldDB" id="A0A1H9CI97"/>
<keyword evidence="2" id="KW-0413">Isomerase</keyword>
<protein>
    <submittedName>
        <fullName evidence="4">Phenazine biosynthesis protein PhzF family</fullName>
    </submittedName>
</protein>
<evidence type="ECO:0000313" key="5">
    <source>
        <dbReference type="Proteomes" id="UP000198999"/>
    </source>
</evidence>
<sequence length="266" mass="29242">MIDNKTIYQVDAFTDAAFKGNPAGVMILDTLPSEEWMQNMAAEMNLSETAFVAPNNSGYDIRFFTPTVEIALCGHATLASAHIMYEMGIVSSEDSIHFNAKGGKLEITKDGDFISMTFPQYRLSKAETPINFKSYLGFEPVAFYKSDDNWVVAVAEHQKDIENCNPNFEALKANGLGHLMVTSEGKIENVDFVVRCFVPQAGINEDPVTGSAHCALTPLWANRLGKTEMVSHQISERGGVLNVALKDYNVEIKGTAITVFEATLKI</sequence>
<dbReference type="NCBIfam" id="TIGR00654">
    <property type="entry name" value="PhzF_family"/>
    <property type="match status" value="1"/>
</dbReference>
<comment type="similarity">
    <text evidence="1">Belongs to the PhzF family.</text>
</comment>
<dbReference type="GO" id="GO:0016853">
    <property type="term" value="F:isomerase activity"/>
    <property type="evidence" value="ECO:0007669"/>
    <property type="project" value="UniProtKB-KW"/>
</dbReference>
<evidence type="ECO:0000256" key="3">
    <source>
        <dbReference type="PIRSR" id="PIRSR016184-1"/>
    </source>
</evidence>
<reference evidence="4 5" key="1">
    <citation type="submission" date="2016-10" db="EMBL/GenBank/DDBJ databases">
        <authorList>
            <person name="de Groot N.N."/>
        </authorList>
    </citation>
    <scope>NUCLEOTIDE SEQUENCE [LARGE SCALE GENOMIC DNA]</scope>
    <source>
        <strain evidence="4 5">DSM 21035</strain>
    </source>
</reference>
<proteinExistence type="inferred from homology"/>
<dbReference type="PANTHER" id="PTHR13774:SF17">
    <property type="entry name" value="PHENAZINE BIOSYNTHESIS-LIKE DOMAIN-CONTAINING PROTEIN"/>
    <property type="match status" value="1"/>
</dbReference>
<dbReference type="OrthoDB" id="9788221at2"/>
<feature type="active site" evidence="3">
    <location>
        <position position="48"/>
    </location>
</feature>
<dbReference type="RefSeq" id="WP_092576037.1">
    <property type="nucleotide sequence ID" value="NZ_FOFN01000001.1"/>
</dbReference>
<dbReference type="Proteomes" id="UP000198999">
    <property type="component" value="Unassembled WGS sequence"/>
</dbReference>
<evidence type="ECO:0000256" key="1">
    <source>
        <dbReference type="ARBA" id="ARBA00008270"/>
    </source>
</evidence>
<dbReference type="PANTHER" id="PTHR13774">
    <property type="entry name" value="PHENAZINE BIOSYNTHESIS PROTEIN"/>
    <property type="match status" value="1"/>
</dbReference>
<organism evidence="4 5">
    <name type="scientific">Hyunsoonleella jejuensis</name>
    <dbReference type="NCBI Taxonomy" id="419940"/>
    <lineage>
        <taxon>Bacteria</taxon>
        <taxon>Pseudomonadati</taxon>
        <taxon>Bacteroidota</taxon>
        <taxon>Flavobacteriia</taxon>
        <taxon>Flavobacteriales</taxon>
        <taxon>Flavobacteriaceae</taxon>
    </lineage>
</organism>
<dbReference type="Gene3D" id="3.10.310.10">
    <property type="entry name" value="Diaminopimelate Epimerase, Chain A, domain 1"/>
    <property type="match status" value="2"/>
</dbReference>
<evidence type="ECO:0000313" key="4">
    <source>
        <dbReference type="EMBL" id="SEQ00781.1"/>
    </source>
</evidence>
<dbReference type="GO" id="GO:0005737">
    <property type="term" value="C:cytoplasm"/>
    <property type="evidence" value="ECO:0007669"/>
    <property type="project" value="TreeGrafter"/>
</dbReference>
<accession>A0A1H9CI97</accession>
<dbReference type="EMBL" id="FOFN01000001">
    <property type="protein sequence ID" value="SEQ00781.1"/>
    <property type="molecule type" value="Genomic_DNA"/>
</dbReference>
<dbReference type="STRING" id="419940.SAMN05421824_0918"/>
<evidence type="ECO:0000256" key="2">
    <source>
        <dbReference type="ARBA" id="ARBA00023235"/>
    </source>
</evidence>
<dbReference type="SUPFAM" id="SSF54506">
    <property type="entry name" value="Diaminopimelate epimerase-like"/>
    <property type="match status" value="1"/>
</dbReference>
<gene>
    <name evidence="4" type="ORF">SAMN05421824_0918</name>
</gene>
<dbReference type="InterPro" id="IPR003719">
    <property type="entry name" value="Phenazine_PhzF-like"/>
</dbReference>